<evidence type="ECO:0000313" key="2">
    <source>
        <dbReference type="Proteomes" id="UP000823388"/>
    </source>
</evidence>
<gene>
    <name evidence="1" type="ORF">PVAP13_3NG180557</name>
</gene>
<evidence type="ECO:0000313" key="1">
    <source>
        <dbReference type="EMBL" id="KAG2617386.1"/>
    </source>
</evidence>
<dbReference type="EMBL" id="CM029042">
    <property type="protein sequence ID" value="KAG2617386.1"/>
    <property type="molecule type" value="Genomic_DNA"/>
</dbReference>
<protein>
    <submittedName>
        <fullName evidence="1">Uncharacterized protein</fullName>
    </submittedName>
</protein>
<sequence length="189" mass="20532">MVGASAHGGIAACVYGRRPVDRAGRARWDKARFQLPSDSRIRPAVRVDVAQPATNRGAPPASVGPSPMTHVTPAGVDDACASRAHAWAPPLGPPVAVSRSDDQLSFSAYTWPSTTGRPLSFLEREVDGAQAFLDRRERAVDKKKVSPRALKNGSCDGMRFICVHVFLKRNFVNYQSMSIHLTLMPLIKV</sequence>
<dbReference type="Proteomes" id="UP000823388">
    <property type="component" value="Chromosome 3N"/>
</dbReference>
<organism evidence="1 2">
    <name type="scientific">Panicum virgatum</name>
    <name type="common">Blackwell switchgrass</name>
    <dbReference type="NCBI Taxonomy" id="38727"/>
    <lineage>
        <taxon>Eukaryota</taxon>
        <taxon>Viridiplantae</taxon>
        <taxon>Streptophyta</taxon>
        <taxon>Embryophyta</taxon>
        <taxon>Tracheophyta</taxon>
        <taxon>Spermatophyta</taxon>
        <taxon>Magnoliopsida</taxon>
        <taxon>Liliopsida</taxon>
        <taxon>Poales</taxon>
        <taxon>Poaceae</taxon>
        <taxon>PACMAD clade</taxon>
        <taxon>Panicoideae</taxon>
        <taxon>Panicodae</taxon>
        <taxon>Paniceae</taxon>
        <taxon>Panicinae</taxon>
        <taxon>Panicum</taxon>
        <taxon>Panicum sect. Hiantes</taxon>
    </lineage>
</organism>
<comment type="caution">
    <text evidence="1">The sequence shown here is derived from an EMBL/GenBank/DDBJ whole genome shotgun (WGS) entry which is preliminary data.</text>
</comment>
<accession>A0A8T0U8M9</accession>
<proteinExistence type="predicted"/>
<keyword evidence="2" id="KW-1185">Reference proteome</keyword>
<dbReference type="AlphaFoldDB" id="A0A8T0U8M9"/>
<reference evidence="1" key="1">
    <citation type="submission" date="2020-05" db="EMBL/GenBank/DDBJ databases">
        <title>WGS assembly of Panicum virgatum.</title>
        <authorList>
            <person name="Lovell J.T."/>
            <person name="Jenkins J."/>
            <person name="Shu S."/>
            <person name="Juenger T.E."/>
            <person name="Schmutz J."/>
        </authorList>
    </citation>
    <scope>NUCLEOTIDE SEQUENCE</scope>
    <source>
        <strain evidence="1">AP13</strain>
    </source>
</reference>
<name>A0A8T0U8M9_PANVG</name>